<proteinExistence type="predicted"/>
<dbReference type="Proteomes" id="UP001251217">
    <property type="component" value="Unassembled WGS sequence"/>
</dbReference>
<sequence>MERQINASSECYSTEILGTRYLSLALAQQLSPTNHPESLAAEPISPRPDEPDLMVSIHLTANSPHPLTFVACESAARRFADHWRRYGRCGNVEFAPADGRCGRLPCERLWLLP</sequence>
<dbReference type="RefSeq" id="WP_310407070.1">
    <property type="nucleotide sequence ID" value="NZ_JAVDWW010000011.1"/>
</dbReference>
<evidence type="ECO:0000313" key="1">
    <source>
        <dbReference type="EMBL" id="MDR7172149.1"/>
    </source>
</evidence>
<name>A0ABU1XNQ2_9NOCA</name>
<organism evidence="1 2">
    <name type="scientific">Nocardia kruczakiae</name>
    <dbReference type="NCBI Taxonomy" id="261477"/>
    <lineage>
        <taxon>Bacteria</taxon>
        <taxon>Bacillati</taxon>
        <taxon>Actinomycetota</taxon>
        <taxon>Actinomycetes</taxon>
        <taxon>Mycobacteriales</taxon>
        <taxon>Nocardiaceae</taxon>
        <taxon>Nocardia</taxon>
    </lineage>
</organism>
<evidence type="ECO:0000313" key="2">
    <source>
        <dbReference type="Proteomes" id="UP001251217"/>
    </source>
</evidence>
<gene>
    <name evidence="1" type="ORF">J2W56_005910</name>
</gene>
<comment type="caution">
    <text evidence="1">The sequence shown here is derived from an EMBL/GenBank/DDBJ whole genome shotgun (WGS) entry which is preliminary data.</text>
</comment>
<reference evidence="1 2" key="1">
    <citation type="submission" date="2023-07" db="EMBL/GenBank/DDBJ databases">
        <title>Sorghum-associated microbial communities from plants grown in Nebraska, USA.</title>
        <authorList>
            <person name="Schachtman D."/>
        </authorList>
    </citation>
    <scope>NUCLEOTIDE SEQUENCE [LARGE SCALE GENOMIC DNA]</scope>
    <source>
        <strain evidence="1 2">4272</strain>
    </source>
</reference>
<dbReference type="EMBL" id="JAVDWW010000011">
    <property type="protein sequence ID" value="MDR7172149.1"/>
    <property type="molecule type" value="Genomic_DNA"/>
</dbReference>
<protein>
    <submittedName>
        <fullName evidence="1">Uncharacterized protein</fullName>
    </submittedName>
</protein>
<keyword evidence="2" id="KW-1185">Reference proteome</keyword>
<accession>A0ABU1XNQ2</accession>